<dbReference type="Gene3D" id="1.10.443.10">
    <property type="entry name" value="Intergrase catalytic core"/>
    <property type="match status" value="1"/>
</dbReference>
<reference evidence="3" key="1">
    <citation type="journal article" date="2014" name="Front. Microbiol.">
        <title>High frequency of phylogenetically diverse reductive dehalogenase-homologous genes in deep subseafloor sedimentary metagenomes.</title>
        <authorList>
            <person name="Kawai M."/>
            <person name="Futagami T."/>
            <person name="Toyoda A."/>
            <person name="Takaki Y."/>
            <person name="Nishi S."/>
            <person name="Hori S."/>
            <person name="Arai W."/>
            <person name="Tsubouchi T."/>
            <person name="Morono Y."/>
            <person name="Uchiyama I."/>
            <person name="Ito T."/>
            <person name="Fujiyama A."/>
            <person name="Inagaki F."/>
            <person name="Takami H."/>
        </authorList>
    </citation>
    <scope>NUCLEOTIDE SEQUENCE</scope>
    <source>
        <strain evidence="3">Expedition CK06-06</strain>
    </source>
</reference>
<keyword evidence="1" id="KW-0233">DNA recombination</keyword>
<protein>
    <recommendedName>
        <fullName evidence="2">Tyr recombinase domain-containing protein</fullName>
    </recommendedName>
</protein>
<proteinExistence type="predicted"/>
<evidence type="ECO:0000256" key="1">
    <source>
        <dbReference type="ARBA" id="ARBA00023172"/>
    </source>
</evidence>
<comment type="caution">
    <text evidence="3">The sequence shown here is derived from an EMBL/GenBank/DDBJ whole genome shotgun (WGS) entry which is preliminary data.</text>
</comment>
<organism evidence="3">
    <name type="scientific">marine sediment metagenome</name>
    <dbReference type="NCBI Taxonomy" id="412755"/>
    <lineage>
        <taxon>unclassified sequences</taxon>
        <taxon>metagenomes</taxon>
        <taxon>ecological metagenomes</taxon>
    </lineage>
</organism>
<dbReference type="EMBL" id="BARS01040903">
    <property type="protein sequence ID" value="GAG40472.1"/>
    <property type="molecule type" value="Genomic_DNA"/>
</dbReference>
<dbReference type="GO" id="GO:0003677">
    <property type="term" value="F:DNA binding"/>
    <property type="evidence" value="ECO:0007669"/>
    <property type="project" value="InterPro"/>
</dbReference>
<dbReference type="InterPro" id="IPR011010">
    <property type="entry name" value="DNA_brk_join_enz"/>
</dbReference>
<dbReference type="InterPro" id="IPR013762">
    <property type="entry name" value="Integrase-like_cat_sf"/>
</dbReference>
<dbReference type="GO" id="GO:0015074">
    <property type="term" value="P:DNA integration"/>
    <property type="evidence" value="ECO:0007669"/>
    <property type="project" value="InterPro"/>
</dbReference>
<dbReference type="PROSITE" id="PS51898">
    <property type="entry name" value="TYR_RECOMBINASE"/>
    <property type="match status" value="1"/>
</dbReference>
<evidence type="ECO:0000259" key="2">
    <source>
        <dbReference type="PROSITE" id="PS51898"/>
    </source>
</evidence>
<name>X0XZA2_9ZZZZ</name>
<dbReference type="InterPro" id="IPR002104">
    <property type="entry name" value="Integrase_catalytic"/>
</dbReference>
<accession>X0XZA2</accession>
<evidence type="ECO:0000313" key="3">
    <source>
        <dbReference type="EMBL" id="GAG40472.1"/>
    </source>
</evidence>
<sequence>MVDFNNIMKHKTDYFTKEEIAAMLNYCYDKSEKYKSMDTKQGKHWSNIWLRNYALLLTLLNTGRRVSEIVGQPPYLNVPGLRPMDFREEGLIDFNILKKNQVQTMSKSGKKFKADDVLKKRLTKVHMRWMMPVTNEY</sequence>
<feature type="domain" description="Tyr recombinase" evidence="2">
    <location>
        <begin position="10"/>
        <end position="137"/>
    </location>
</feature>
<gene>
    <name evidence="3" type="ORF">S01H1_62290</name>
</gene>
<dbReference type="SUPFAM" id="SSF56349">
    <property type="entry name" value="DNA breaking-rejoining enzymes"/>
    <property type="match status" value="1"/>
</dbReference>
<dbReference type="AlphaFoldDB" id="X0XZA2"/>
<dbReference type="GO" id="GO:0006310">
    <property type="term" value="P:DNA recombination"/>
    <property type="evidence" value="ECO:0007669"/>
    <property type="project" value="UniProtKB-KW"/>
</dbReference>
<feature type="non-terminal residue" evidence="3">
    <location>
        <position position="137"/>
    </location>
</feature>